<dbReference type="InterPro" id="IPR052016">
    <property type="entry name" value="Bact_Sigma-Reg"/>
</dbReference>
<keyword evidence="1" id="KW-0378">Hydrolase</keyword>
<feature type="transmembrane region" description="Helical" evidence="2">
    <location>
        <begin position="70"/>
        <end position="88"/>
    </location>
</feature>
<evidence type="ECO:0000313" key="5">
    <source>
        <dbReference type="Proteomes" id="UP000034196"/>
    </source>
</evidence>
<dbReference type="PANTHER" id="PTHR43156">
    <property type="entry name" value="STAGE II SPORULATION PROTEIN E-RELATED"/>
    <property type="match status" value="1"/>
</dbReference>
<dbReference type="OrthoDB" id="3210173at2"/>
<dbReference type="PROSITE" id="PS51746">
    <property type="entry name" value="PPM_2"/>
    <property type="match status" value="1"/>
</dbReference>
<dbReference type="Proteomes" id="UP000034196">
    <property type="component" value="Unassembled WGS sequence"/>
</dbReference>
<evidence type="ECO:0000256" key="2">
    <source>
        <dbReference type="SAM" id="Phobius"/>
    </source>
</evidence>
<proteinExistence type="predicted"/>
<organism evidence="4 5">
    <name type="scientific">Streptomyces mangrovisoli</name>
    <dbReference type="NCBI Taxonomy" id="1428628"/>
    <lineage>
        <taxon>Bacteria</taxon>
        <taxon>Bacillati</taxon>
        <taxon>Actinomycetota</taxon>
        <taxon>Actinomycetes</taxon>
        <taxon>Kitasatosporales</taxon>
        <taxon>Streptomycetaceae</taxon>
        <taxon>Streptomyces</taxon>
    </lineage>
</organism>
<evidence type="ECO:0000256" key="1">
    <source>
        <dbReference type="ARBA" id="ARBA00022801"/>
    </source>
</evidence>
<dbReference type="GO" id="GO:0016791">
    <property type="term" value="F:phosphatase activity"/>
    <property type="evidence" value="ECO:0007669"/>
    <property type="project" value="TreeGrafter"/>
</dbReference>
<dbReference type="Gene3D" id="3.60.40.10">
    <property type="entry name" value="PPM-type phosphatase domain"/>
    <property type="match status" value="1"/>
</dbReference>
<dbReference type="SUPFAM" id="SSF81606">
    <property type="entry name" value="PP2C-like"/>
    <property type="match status" value="1"/>
</dbReference>
<dbReference type="SMART" id="SM00331">
    <property type="entry name" value="PP2C_SIG"/>
    <property type="match status" value="1"/>
</dbReference>
<sequence>MMLAPVALTAVLGLLAAFTPPEVAFTRLLPTAPALAASVWSVGATAVLGLVCLVAVLAHGLAFSDVSAGYTAGAIGAVTLAAAYASHLRTQREHTLAEVRAVADTTQEVLLRPVPSRIRGLEIATFYLAAAPQARIGGDFYAVADTDHGLRLVLGDVRGKGLRAVGVTAAILGSFHEAAYDAPGLAQLARRLDTAMARYTADAPSDDAAERFATAVIAQFPSAGGSVSILHCGHPPALLLRGGAIRALEPDVPSPPINMAALVGGDYHIGQFPLMDGDLLLLYTDGVTETRDPKGVFFPLADWAAQAAAGSPEEFLRLLHRALLDHSEGKLGDDIACVAVRSTPNAKVADERRPAGTRVG</sequence>
<dbReference type="AlphaFoldDB" id="A0A1J4NRB3"/>
<protein>
    <recommendedName>
        <fullName evidence="3">PPM-type phosphatase domain-containing protein</fullName>
    </recommendedName>
</protein>
<comment type="caution">
    <text evidence="4">The sequence shown here is derived from an EMBL/GenBank/DDBJ whole genome shotgun (WGS) entry which is preliminary data.</text>
</comment>
<keyword evidence="2" id="KW-0472">Membrane</keyword>
<reference evidence="4" key="1">
    <citation type="submission" date="2016-10" db="EMBL/GenBank/DDBJ databases">
        <title>Genome sequence of Streptomyces mangrovisoli MUSC 149.</title>
        <authorList>
            <person name="Lee L.-H."/>
            <person name="Ser H.-L."/>
        </authorList>
    </citation>
    <scope>NUCLEOTIDE SEQUENCE [LARGE SCALE GENOMIC DNA]</scope>
    <source>
        <strain evidence="4">MUSC 149</strain>
    </source>
</reference>
<keyword evidence="2" id="KW-0812">Transmembrane</keyword>
<evidence type="ECO:0000313" key="4">
    <source>
        <dbReference type="EMBL" id="OIJ63702.1"/>
    </source>
</evidence>
<dbReference type="InterPro" id="IPR036457">
    <property type="entry name" value="PPM-type-like_dom_sf"/>
</dbReference>
<evidence type="ECO:0000259" key="3">
    <source>
        <dbReference type="PROSITE" id="PS51746"/>
    </source>
</evidence>
<gene>
    <name evidence="4" type="ORF">WN71_033365</name>
</gene>
<name>A0A1J4NRB3_9ACTN</name>
<dbReference type="InterPro" id="IPR001932">
    <property type="entry name" value="PPM-type_phosphatase-like_dom"/>
</dbReference>
<dbReference type="STRING" id="1428628.WN71_033365"/>
<dbReference type="EMBL" id="LAVA02000097">
    <property type="protein sequence ID" value="OIJ63702.1"/>
    <property type="molecule type" value="Genomic_DNA"/>
</dbReference>
<dbReference type="Pfam" id="PF07228">
    <property type="entry name" value="SpoIIE"/>
    <property type="match status" value="1"/>
</dbReference>
<accession>A0A1J4NRB3</accession>
<keyword evidence="5" id="KW-1185">Reference proteome</keyword>
<feature type="domain" description="PPM-type phosphatase" evidence="3">
    <location>
        <begin position="125"/>
        <end position="342"/>
    </location>
</feature>
<keyword evidence="2" id="KW-1133">Transmembrane helix</keyword>
<feature type="transmembrane region" description="Helical" evidence="2">
    <location>
        <begin position="46"/>
        <end position="63"/>
    </location>
</feature>
<dbReference type="PANTHER" id="PTHR43156:SF2">
    <property type="entry name" value="STAGE II SPORULATION PROTEIN E"/>
    <property type="match status" value="1"/>
</dbReference>